<gene>
    <name evidence="1" type="ORF">U9M48_022025</name>
</gene>
<dbReference type="EMBL" id="CP144749">
    <property type="protein sequence ID" value="WVZ73747.1"/>
    <property type="molecule type" value="Genomic_DNA"/>
</dbReference>
<evidence type="ECO:0000313" key="2">
    <source>
        <dbReference type="Proteomes" id="UP001341281"/>
    </source>
</evidence>
<dbReference type="AlphaFoldDB" id="A0AAQ3TKA4"/>
<protein>
    <submittedName>
        <fullName evidence="1">Uncharacterized protein</fullName>
    </submittedName>
</protein>
<name>A0AAQ3TKA4_PASNO</name>
<reference evidence="1 2" key="1">
    <citation type="submission" date="2024-02" db="EMBL/GenBank/DDBJ databases">
        <title>High-quality chromosome-scale genome assembly of Pensacola bahiagrass (Paspalum notatum Flugge var. saurae).</title>
        <authorList>
            <person name="Vega J.M."/>
            <person name="Podio M."/>
            <person name="Orjuela J."/>
            <person name="Siena L.A."/>
            <person name="Pessino S.C."/>
            <person name="Combes M.C."/>
            <person name="Mariac C."/>
            <person name="Albertini E."/>
            <person name="Pupilli F."/>
            <person name="Ortiz J.P.A."/>
            <person name="Leblanc O."/>
        </authorList>
    </citation>
    <scope>NUCLEOTIDE SEQUENCE [LARGE SCALE GENOMIC DNA]</scope>
    <source>
        <strain evidence="1">R1</strain>
        <tissue evidence="1">Leaf</tissue>
    </source>
</reference>
<proteinExistence type="predicted"/>
<sequence length="104" mass="10952">MLVAAGHHPACPPRPPGHLQADHGVVSAARTWTMEAVGGRVARGRSETGTVGADMAGLVLGRPFFWPHTLTRHAQLARPGATTYVSSRLIIGLRCNAQCAGKFS</sequence>
<accession>A0AAQ3TKA4</accession>
<keyword evidence="2" id="KW-1185">Reference proteome</keyword>
<dbReference type="Proteomes" id="UP001341281">
    <property type="component" value="Chromosome 05"/>
</dbReference>
<evidence type="ECO:0000313" key="1">
    <source>
        <dbReference type="EMBL" id="WVZ73747.1"/>
    </source>
</evidence>
<organism evidence="1 2">
    <name type="scientific">Paspalum notatum var. saurae</name>
    <dbReference type="NCBI Taxonomy" id="547442"/>
    <lineage>
        <taxon>Eukaryota</taxon>
        <taxon>Viridiplantae</taxon>
        <taxon>Streptophyta</taxon>
        <taxon>Embryophyta</taxon>
        <taxon>Tracheophyta</taxon>
        <taxon>Spermatophyta</taxon>
        <taxon>Magnoliopsida</taxon>
        <taxon>Liliopsida</taxon>
        <taxon>Poales</taxon>
        <taxon>Poaceae</taxon>
        <taxon>PACMAD clade</taxon>
        <taxon>Panicoideae</taxon>
        <taxon>Andropogonodae</taxon>
        <taxon>Paspaleae</taxon>
        <taxon>Paspalinae</taxon>
        <taxon>Paspalum</taxon>
    </lineage>
</organism>